<proteinExistence type="predicted"/>
<dbReference type="STRING" id="2070753.A0A3A2ZE41"/>
<evidence type="ECO:0000313" key="2">
    <source>
        <dbReference type="EMBL" id="RJE21418.1"/>
    </source>
</evidence>
<feature type="transmembrane region" description="Helical" evidence="1">
    <location>
        <begin position="7"/>
        <end position="26"/>
    </location>
</feature>
<accession>A0A3A2ZE41</accession>
<feature type="transmembrane region" description="Helical" evidence="1">
    <location>
        <begin position="123"/>
        <end position="145"/>
    </location>
</feature>
<dbReference type="Proteomes" id="UP000266188">
    <property type="component" value="Unassembled WGS sequence"/>
</dbReference>
<dbReference type="EMBL" id="MVGC01000230">
    <property type="protein sequence ID" value="RJE21418.1"/>
    <property type="molecule type" value="Genomic_DNA"/>
</dbReference>
<gene>
    <name evidence="2" type="ORF">PHISCL_06249</name>
</gene>
<evidence type="ECO:0000256" key="1">
    <source>
        <dbReference type="SAM" id="Phobius"/>
    </source>
</evidence>
<dbReference type="PANTHER" id="PTHR35395">
    <property type="entry name" value="DUF6536 DOMAIN-CONTAINING PROTEIN"/>
    <property type="match status" value="1"/>
</dbReference>
<feature type="transmembrane region" description="Helical" evidence="1">
    <location>
        <begin position="55"/>
        <end position="75"/>
    </location>
</feature>
<dbReference type="PANTHER" id="PTHR35395:SF1">
    <property type="entry name" value="DUF6536 DOMAIN-CONTAINING PROTEIN"/>
    <property type="match status" value="1"/>
</dbReference>
<name>A0A3A2ZE41_9EURO</name>
<keyword evidence="1" id="KW-0812">Transmembrane</keyword>
<reference evidence="3" key="1">
    <citation type="submission" date="2017-02" db="EMBL/GenBank/DDBJ databases">
        <authorList>
            <person name="Tafer H."/>
            <person name="Lopandic K."/>
        </authorList>
    </citation>
    <scope>NUCLEOTIDE SEQUENCE [LARGE SCALE GENOMIC DNA]</scope>
    <source>
        <strain evidence="3">CBS 366.77</strain>
    </source>
</reference>
<protein>
    <submittedName>
        <fullName evidence="2">Uncharacterized protein</fullName>
    </submittedName>
</protein>
<dbReference type="AlphaFoldDB" id="A0A3A2ZE41"/>
<organism evidence="2 3">
    <name type="scientific">Aspergillus sclerotialis</name>
    <dbReference type="NCBI Taxonomy" id="2070753"/>
    <lineage>
        <taxon>Eukaryota</taxon>
        <taxon>Fungi</taxon>
        <taxon>Dikarya</taxon>
        <taxon>Ascomycota</taxon>
        <taxon>Pezizomycotina</taxon>
        <taxon>Eurotiomycetes</taxon>
        <taxon>Eurotiomycetidae</taxon>
        <taxon>Eurotiales</taxon>
        <taxon>Aspergillaceae</taxon>
        <taxon>Aspergillus</taxon>
        <taxon>Aspergillus subgen. Polypaecilum</taxon>
    </lineage>
</organism>
<evidence type="ECO:0000313" key="3">
    <source>
        <dbReference type="Proteomes" id="UP000266188"/>
    </source>
</evidence>
<keyword evidence="1" id="KW-1133">Transmembrane helix</keyword>
<sequence>MDNADDISLFLLGGVGLIVAAVAIGLPRMFTNTQALWDTDASVKYDYSLSYYSEWQWVMLCNTPQLGVTMFYHLYNRVFTNMLLCAEYSSYGADRKSLRVTWPVKGSQQRSSYWLSIPYRYEISAMVFSAVLHWLISQGWFYALVIPYDVHGYLMFEKKSQVGTLAGLPLICSGVIMFILVALLLGLPFKKLKSSVPLAGPCSAAISAACHPTGEVCRATAAHGKVMWGEIDMPTGWDVDEDDGTQKAERAL</sequence>
<keyword evidence="3" id="KW-1185">Reference proteome</keyword>
<comment type="caution">
    <text evidence="2">The sequence shown here is derived from an EMBL/GenBank/DDBJ whole genome shotgun (WGS) entry which is preliminary data.</text>
</comment>
<dbReference type="OrthoDB" id="5429634at2759"/>
<keyword evidence="1" id="KW-0472">Membrane</keyword>
<feature type="transmembrane region" description="Helical" evidence="1">
    <location>
        <begin position="165"/>
        <end position="187"/>
    </location>
</feature>